<proteinExistence type="predicted"/>
<evidence type="ECO:0000256" key="2">
    <source>
        <dbReference type="PROSITE-ProRule" id="PRU00497"/>
    </source>
</evidence>
<keyword evidence="3" id="KW-0732">Signal</keyword>
<protein>
    <submittedName>
        <fullName evidence="5">Cuticle protein CP14.6-like</fullName>
    </submittedName>
</protein>
<evidence type="ECO:0000256" key="3">
    <source>
        <dbReference type="SAM" id="SignalP"/>
    </source>
</evidence>
<feature type="signal peptide" evidence="3">
    <location>
        <begin position="1"/>
        <end position="15"/>
    </location>
</feature>
<dbReference type="GO" id="GO:0008010">
    <property type="term" value="F:structural constituent of chitin-based larval cuticle"/>
    <property type="evidence" value="ECO:0007669"/>
    <property type="project" value="TreeGrafter"/>
</dbReference>
<evidence type="ECO:0000256" key="1">
    <source>
        <dbReference type="ARBA" id="ARBA00022460"/>
    </source>
</evidence>
<dbReference type="GO" id="GO:0062129">
    <property type="term" value="C:chitin-based extracellular matrix"/>
    <property type="evidence" value="ECO:0007669"/>
    <property type="project" value="TreeGrafter"/>
</dbReference>
<dbReference type="PANTHER" id="PTHR10380">
    <property type="entry name" value="CUTICLE PROTEIN"/>
    <property type="match status" value="1"/>
</dbReference>
<dbReference type="InterPro" id="IPR031311">
    <property type="entry name" value="CHIT_BIND_RR_consensus"/>
</dbReference>
<evidence type="ECO:0000313" key="4">
    <source>
        <dbReference type="Proteomes" id="UP000515158"/>
    </source>
</evidence>
<keyword evidence="1 2" id="KW-0193">Cuticle</keyword>
<dbReference type="RefSeq" id="XP_034250063.1">
    <property type="nucleotide sequence ID" value="XM_034394172.1"/>
</dbReference>
<evidence type="ECO:0000313" key="5">
    <source>
        <dbReference type="RefSeq" id="XP_034250063.1"/>
    </source>
</evidence>
<dbReference type="PANTHER" id="PTHR10380:SF173">
    <property type="entry name" value="CUTICULAR PROTEIN 47EF, ISOFORM C-RELATED"/>
    <property type="match status" value="1"/>
</dbReference>
<dbReference type="Proteomes" id="UP000515158">
    <property type="component" value="Unplaced"/>
</dbReference>
<dbReference type="PROSITE" id="PS51155">
    <property type="entry name" value="CHIT_BIND_RR_2"/>
    <property type="match status" value="1"/>
</dbReference>
<feature type="chain" id="PRO_5028175026" evidence="3">
    <location>
        <begin position="16"/>
        <end position="130"/>
    </location>
</feature>
<accession>A0A6P8ZXC4</accession>
<dbReference type="InterPro" id="IPR000618">
    <property type="entry name" value="Insect_cuticle"/>
</dbReference>
<dbReference type="PRINTS" id="PR00947">
    <property type="entry name" value="CUTICLE"/>
</dbReference>
<dbReference type="GeneID" id="117650619"/>
<organism evidence="5">
    <name type="scientific">Thrips palmi</name>
    <name type="common">Melon thrips</name>
    <dbReference type="NCBI Taxonomy" id="161013"/>
    <lineage>
        <taxon>Eukaryota</taxon>
        <taxon>Metazoa</taxon>
        <taxon>Ecdysozoa</taxon>
        <taxon>Arthropoda</taxon>
        <taxon>Hexapoda</taxon>
        <taxon>Insecta</taxon>
        <taxon>Pterygota</taxon>
        <taxon>Neoptera</taxon>
        <taxon>Paraneoptera</taxon>
        <taxon>Thysanoptera</taxon>
        <taxon>Terebrantia</taxon>
        <taxon>Thripoidea</taxon>
        <taxon>Thripidae</taxon>
        <taxon>Thrips</taxon>
    </lineage>
</organism>
<dbReference type="InParanoid" id="A0A6P8ZXC4"/>
<dbReference type="KEGG" id="tpal:117650619"/>
<sequence length="130" mass="14398">MRVLIFAALFAVAAAAPQFLQQDFQARPVFRILSDSRSIDPSGRYFYQYETENGIKAEEEGDVKRVGNEEAEVVRGSFQYVGTDGQQYAVTYTADENGFHPQGAHLPVAPAIPEAILRSLEYNAAHGDQE</sequence>
<name>A0A6P8ZXC4_THRPL</name>
<dbReference type="AlphaFoldDB" id="A0A6P8ZXC4"/>
<dbReference type="InterPro" id="IPR050468">
    <property type="entry name" value="Cuticle_Struct_Prot"/>
</dbReference>
<dbReference type="PROSITE" id="PS00233">
    <property type="entry name" value="CHIT_BIND_RR_1"/>
    <property type="match status" value="1"/>
</dbReference>
<gene>
    <name evidence="5" type="primary">LOC117650619</name>
</gene>
<keyword evidence="4" id="KW-1185">Reference proteome</keyword>
<reference evidence="5" key="1">
    <citation type="submission" date="2025-08" db="UniProtKB">
        <authorList>
            <consortium name="RefSeq"/>
        </authorList>
    </citation>
    <scope>IDENTIFICATION</scope>
    <source>
        <tissue evidence="5">Total insect</tissue>
    </source>
</reference>
<dbReference type="OrthoDB" id="6379191at2759"/>
<dbReference type="Pfam" id="PF00379">
    <property type="entry name" value="Chitin_bind_4"/>
    <property type="match status" value="1"/>
</dbReference>